<dbReference type="InterPro" id="IPR014710">
    <property type="entry name" value="RmlC-like_jellyroll"/>
</dbReference>
<dbReference type="Gene3D" id="2.60.120.10">
    <property type="entry name" value="Jelly Rolls"/>
    <property type="match status" value="1"/>
</dbReference>
<keyword evidence="3" id="KW-1185">Reference proteome</keyword>
<dbReference type="PANTHER" id="PTHR36156">
    <property type="entry name" value="SLR2101 PROTEIN"/>
    <property type="match status" value="1"/>
</dbReference>
<evidence type="ECO:0000256" key="1">
    <source>
        <dbReference type="SAM" id="MobiDB-lite"/>
    </source>
</evidence>
<dbReference type="SUPFAM" id="SSF51182">
    <property type="entry name" value="RmlC-like cupins"/>
    <property type="match status" value="1"/>
</dbReference>
<feature type="region of interest" description="Disordered" evidence="1">
    <location>
        <begin position="15"/>
        <end position="38"/>
    </location>
</feature>
<accession>A0A165PRS4</accession>
<reference evidence="2 3" key="1">
    <citation type="journal article" date="2016" name="Mol. Biol. Evol.">
        <title>Comparative Genomics of Early-Diverging Mushroom-Forming Fungi Provides Insights into the Origins of Lignocellulose Decay Capabilities.</title>
        <authorList>
            <person name="Nagy L.G."/>
            <person name="Riley R."/>
            <person name="Tritt A."/>
            <person name="Adam C."/>
            <person name="Daum C."/>
            <person name="Floudas D."/>
            <person name="Sun H."/>
            <person name="Yadav J.S."/>
            <person name="Pangilinan J."/>
            <person name="Larsson K.H."/>
            <person name="Matsuura K."/>
            <person name="Barry K."/>
            <person name="Labutti K."/>
            <person name="Kuo R."/>
            <person name="Ohm R.A."/>
            <person name="Bhattacharya S.S."/>
            <person name="Shirouzu T."/>
            <person name="Yoshinaga Y."/>
            <person name="Martin F.M."/>
            <person name="Grigoriev I.V."/>
            <person name="Hibbett D.S."/>
        </authorList>
    </citation>
    <scope>NUCLEOTIDE SEQUENCE [LARGE SCALE GENOMIC DNA]</scope>
    <source>
        <strain evidence="2 3">HHB12029</strain>
    </source>
</reference>
<dbReference type="InterPro" id="IPR047142">
    <property type="entry name" value="OryJ/VirC-like"/>
</dbReference>
<evidence type="ECO:0000313" key="2">
    <source>
        <dbReference type="EMBL" id="KZW02579.1"/>
    </source>
</evidence>
<dbReference type="AlphaFoldDB" id="A0A165PRS4"/>
<dbReference type="STRING" id="1314781.A0A165PRS4"/>
<proteinExistence type="predicted"/>
<name>A0A165PRS4_EXIGL</name>
<gene>
    <name evidence="2" type="ORF">EXIGLDRAFT_415755</name>
</gene>
<dbReference type="CDD" id="cd02231">
    <property type="entry name" value="cupin_BLL6423-like"/>
    <property type="match status" value="1"/>
</dbReference>
<dbReference type="InterPro" id="IPR011051">
    <property type="entry name" value="RmlC_Cupin_sf"/>
</dbReference>
<dbReference type="OrthoDB" id="5840532at2759"/>
<sequence>MSLIARSSHKLIPCLPHPHCPSPTQHTHTMTSKSGIPNRLPDIRRVVIEHGPDGRSRVRSDGPLTNIKAEAAFEGRSLIAWATDGSPAKDNNSDEDGAERRIPGLGLVPKGGTNFRYTDFAPNAEAAMVRPTVWGSSLSVRELTGASQHRTASVDYNILLVGELIHTTEDGDERVIKAGDIVIQRGTLHGWRNPSDTQWARMLSVLVDGEAAVVNGQTLQDEWRGDVKMGE</sequence>
<feature type="compositionally biased region" description="Polar residues" evidence="1">
    <location>
        <begin position="22"/>
        <end position="35"/>
    </location>
</feature>
<dbReference type="Proteomes" id="UP000077266">
    <property type="component" value="Unassembled WGS sequence"/>
</dbReference>
<dbReference type="InParanoid" id="A0A165PRS4"/>
<evidence type="ECO:0000313" key="3">
    <source>
        <dbReference type="Proteomes" id="UP000077266"/>
    </source>
</evidence>
<dbReference type="EMBL" id="KV425887">
    <property type="protein sequence ID" value="KZW02579.1"/>
    <property type="molecule type" value="Genomic_DNA"/>
</dbReference>
<protein>
    <submittedName>
        <fullName evidence="2">Uncharacterized protein</fullName>
    </submittedName>
</protein>
<organism evidence="2 3">
    <name type="scientific">Exidia glandulosa HHB12029</name>
    <dbReference type="NCBI Taxonomy" id="1314781"/>
    <lineage>
        <taxon>Eukaryota</taxon>
        <taxon>Fungi</taxon>
        <taxon>Dikarya</taxon>
        <taxon>Basidiomycota</taxon>
        <taxon>Agaricomycotina</taxon>
        <taxon>Agaricomycetes</taxon>
        <taxon>Auriculariales</taxon>
        <taxon>Exidiaceae</taxon>
        <taxon>Exidia</taxon>
    </lineage>
</organism>
<dbReference type="PANTHER" id="PTHR36156:SF2">
    <property type="entry name" value="CUPIN TYPE-2 DOMAIN-CONTAINING PROTEIN"/>
    <property type="match status" value="1"/>
</dbReference>